<dbReference type="InterPro" id="IPR010540">
    <property type="entry name" value="CmpB_TMEM229"/>
</dbReference>
<organism evidence="2">
    <name type="scientific">Blautia glucerasea</name>
    <dbReference type="NCBI Taxonomy" id="536633"/>
    <lineage>
        <taxon>Bacteria</taxon>
        <taxon>Bacillati</taxon>
        <taxon>Bacillota</taxon>
        <taxon>Clostridia</taxon>
        <taxon>Lachnospirales</taxon>
        <taxon>Lachnospiraceae</taxon>
        <taxon>Blautia</taxon>
    </lineage>
</organism>
<name>A0A6N2S915_9FIRM</name>
<gene>
    <name evidence="2" type="ORF">BGLFYP119_01019</name>
</gene>
<feature type="transmembrane region" description="Helical" evidence="1">
    <location>
        <begin position="71"/>
        <end position="94"/>
    </location>
</feature>
<dbReference type="AlphaFoldDB" id="A0A6N2S915"/>
<feature type="transmembrane region" description="Helical" evidence="1">
    <location>
        <begin position="12"/>
        <end position="33"/>
    </location>
</feature>
<evidence type="ECO:0000256" key="1">
    <source>
        <dbReference type="SAM" id="Phobius"/>
    </source>
</evidence>
<keyword evidence="1" id="KW-0812">Transmembrane</keyword>
<dbReference type="Pfam" id="PF06541">
    <property type="entry name" value="ABC_trans_CmpB"/>
    <property type="match status" value="1"/>
</dbReference>
<dbReference type="EMBL" id="CACRST010000010">
    <property type="protein sequence ID" value="VYS89696.1"/>
    <property type="molecule type" value="Genomic_DNA"/>
</dbReference>
<proteinExistence type="predicted"/>
<sequence>MWDFTINGIDLYHMINWFIIYSFFGWVWETFYVSIKQGEFINRGFISGPFCTIYGCGAIAVYTILKPAEGNLFILFFGGIVVATLLEYFTAVLMESIFHTSWWDYSDKKFNFQGRICLGASLGWGVFTVILFRVLHPVVEDLVSLYPVYVGKIGSCVFGAGYLVDFCRSASAAFHLRERLPQWEHELEKKQVELMLKLNARFENLEFARGASIESIRERMEDAEVLNALSEKRIAIQKELMGELAAFRKSLVARTKGNTRRFLKAYPHLNRGYRIHHKKNKK</sequence>
<feature type="transmembrane region" description="Helical" evidence="1">
    <location>
        <begin position="115"/>
        <end position="134"/>
    </location>
</feature>
<accession>A0A6N2S915</accession>
<keyword evidence="1" id="KW-1133">Transmembrane helix</keyword>
<reference evidence="2" key="1">
    <citation type="submission" date="2019-11" db="EMBL/GenBank/DDBJ databases">
        <authorList>
            <person name="Feng L."/>
        </authorList>
    </citation>
    <scope>NUCLEOTIDE SEQUENCE</scope>
    <source>
        <strain evidence="2">BgluceraseaLFYP119</strain>
    </source>
</reference>
<evidence type="ECO:0000313" key="2">
    <source>
        <dbReference type="EMBL" id="VYS89696.1"/>
    </source>
</evidence>
<feature type="transmembrane region" description="Helical" evidence="1">
    <location>
        <begin position="45"/>
        <end position="65"/>
    </location>
</feature>
<keyword evidence="1" id="KW-0472">Membrane</keyword>
<dbReference type="RefSeq" id="WP_156353376.1">
    <property type="nucleotide sequence ID" value="NZ_CACRST010000010.1"/>
</dbReference>
<feature type="transmembrane region" description="Helical" evidence="1">
    <location>
        <begin position="146"/>
        <end position="167"/>
    </location>
</feature>
<protein>
    <recommendedName>
        <fullName evidence="3">ABC-transporter type IV</fullName>
    </recommendedName>
</protein>
<evidence type="ECO:0008006" key="3">
    <source>
        <dbReference type="Google" id="ProtNLM"/>
    </source>
</evidence>